<dbReference type="EMBL" id="PKPP01004796">
    <property type="protein sequence ID" value="PWA62738.1"/>
    <property type="molecule type" value="Genomic_DNA"/>
</dbReference>
<organism evidence="1 2">
    <name type="scientific">Artemisia annua</name>
    <name type="common">Sweet wormwood</name>
    <dbReference type="NCBI Taxonomy" id="35608"/>
    <lineage>
        <taxon>Eukaryota</taxon>
        <taxon>Viridiplantae</taxon>
        <taxon>Streptophyta</taxon>
        <taxon>Embryophyta</taxon>
        <taxon>Tracheophyta</taxon>
        <taxon>Spermatophyta</taxon>
        <taxon>Magnoliopsida</taxon>
        <taxon>eudicotyledons</taxon>
        <taxon>Gunneridae</taxon>
        <taxon>Pentapetalae</taxon>
        <taxon>asterids</taxon>
        <taxon>campanulids</taxon>
        <taxon>Asterales</taxon>
        <taxon>Asteraceae</taxon>
        <taxon>Asteroideae</taxon>
        <taxon>Anthemideae</taxon>
        <taxon>Artemisiinae</taxon>
        <taxon>Artemisia</taxon>
    </lineage>
</organism>
<protein>
    <submittedName>
        <fullName evidence="1">Uncharacterized protein</fullName>
    </submittedName>
</protein>
<sequence>MDIPSGSETDSINDAGAEIEYDRQLNVGILESLKSFYITNIVVLNLNTSQ</sequence>
<comment type="caution">
    <text evidence="1">The sequence shown here is derived from an EMBL/GenBank/DDBJ whole genome shotgun (WGS) entry which is preliminary data.</text>
</comment>
<dbReference type="Proteomes" id="UP000245207">
    <property type="component" value="Unassembled WGS sequence"/>
</dbReference>
<dbReference type="AlphaFoldDB" id="A0A2U1MNC7"/>
<gene>
    <name evidence="1" type="ORF">CTI12_AA359370</name>
</gene>
<reference evidence="1 2" key="1">
    <citation type="journal article" date="2018" name="Mol. Plant">
        <title>The genome of Artemisia annua provides insight into the evolution of Asteraceae family and artemisinin biosynthesis.</title>
        <authorList>
            <person name="Shen Q."/>
            <person name="Zhang L."/>
            <person name="Liao Z."/>
            <person name="Wang S."/>
            <person name="Yan T."/>
            <person name="Shi P."/>
            <person name="Liu M."/>
            <person name="Fu X."/>
            <person name="Pan Q."/>
            <person name="Wang Y."/>
            <person name="Lv Z."/>
            <person name="Lu X."/>
            <person name="Zhang F."/>
            <person name="Jiang W."/>
            <person name="Ma Y."/>
            <person name="Chen M."/>
            <person name="Hao X."/>
            <person name="Li L."/>
            <person name="Tang Y."/>
            <person name="Lv G."/>
            <person name="Zhou Y."/>
            <person name="Sun X."/>
            <person name="Brodelius P.E."/>
            <person name="Rose J.K.C."/>
            <person name="Tang K."/>
        </authorList>
    </citation>
    <scope>NUCLEOTIDE SEQUENCE [LARGE SCALE GENOMIC DNA]</scope>
    <source>
        <strain evidence="2">cv. Huhao1</strain>
        <tissue evidence="1">Leaf</tissue>
    </source>
</reference>
<name>A0A2U1MNC7_ARTAN</name>
<keyword evidence="2" id="KW-1185">Reference proteome</keyword>
<accession>A0A2U1MNC7</accession>
<proteinExistence type="predicted"/>
<evidence type="ECO:0000313" key="2">
    <source>
        <dbReference type="Proteomes" id="UP000245207"/>
    </source>
</evidence>
<evidence type="ECO:0000313" key="1">
    <source>
        <dbReference type="EMBL" id="PWA62738.1"/>
    </source>
</evidence>